<dbReference type="InterPro" id="IPR006680">
    <property type="entry name" value="Amidohydro-rel"/>
</dbReference>
<dbReference type="Gene3D" id="3.20.20.140">
    <property type="entry name" value="Metal-dependent hydrolases"/>
    <property type="match status" value="1"/>
</dbReference>
<dbReference type="SUPFAM" id="SSF51338">
    <property type="entry name" value="Composite domain of metallo-dependent hydrolases"/>
    <property type="match status" value="1"/>
</dbReference>
<dbReference type="PANTHER" id="PTHR43794:SF11">
    <property type="entry name" value="AMIDOHYDROLASE-RELATED DOMAIN-CONTAINING PROTEIN"/>
    <property type="match status" value="1"/>
</dbReference>
<evidence type="ECO:0000256" key="2">
    <source>
        <dbReference type="ARBA" id="ARBA00022801"/>
    </source>
</evidence>
<dbReference type="InterPro" id="IPR032466">
    <property type="entry name" value="Metal_Hydrolase"/>
</dbReference>
<feature type="domain" description="Amidohydrolase-related" evidence="4">
    <location>
        <begin position="64"/>
        <end position="433"/>
    </location>
</feature>
<dbReference type="GO" id="GO:0019239">
    <property type="term" value="F:deaminase activity"/>
    <property type="evidence" value="ECO:0007669"/>
    <property type="project" value="UniProtKB-ARBA"/>
</dbReference>
<dbReference type="CDD" id="cd01298">
    <property type="entry name" value="ATZ_TRZ_like"/>
    <property type="match status" value="1"/>
</dbReference>
<evidence type="ECO:0000259" key="4">
    <source>
        <dbReference type="Pfam" id="PF01979"/>
    </source>
</evidence>
<accession>A0A1I5BIW1</accession>
<dbReference type="FunFam" id="3.20.20.140:FF:000014">
    <property type="entry name" value="5-methylthioadenosine/S-adenosylhomocysteine deaminase"/>
    <property type="match status" value="1"/>
</dbReference>
<evidence type="ECO:0000313" key="6">
    <source>
        <dbReference type="Proteomes" id="UP000198806"/>
    </source>
</evidence>
<dbReference type="PANTHER" id="PTHR43794">
    <property type="entry name" value="AMINOHYDROLASE SSNA-RELATED"/>
    <property type="match status" value="1"/>
</dbReference>
<dbReference type="AlphaFoldDB" id="A0A1I5BIW1"/>
<proteinExistence type="predicted"/>
<keyword evidence="1" id="KW-0479">Metal-binding</keyword>
<dbReference type="NCBIfam" id="NF006055">
    <property type="entry name" value="PRK08203.1"/>
    <property type="match status" value="1"/>
</dbReference>
<dbReference type="SUPFAM" id="SSF51556">
    <property type="entry name" value="Metallo-dependent hydrolases"/>
    <property type="match status" value="1"/>
</dbReference>
<dbReference type="InterPro" id="IPR011059">
    <property type="entry name" value="Metal-dep_hydrolase_composite"/>
</dbReference>
<dbReference type="EMBL" id="FOWD01000001">
    <property type="protein sequence ID" value="SFN74688.1"/>
    <property type="molecule type" value="Genomic_DNA"/>
</dbReference>
<dbReference type="InterPro" id="IPR050287">
    <property type="entry name" value="MTA/SAH_deaminase"/>
</dbReference>
<sequence length="461" mass="51239">MDKTMRTTWIKNAKCIVTCDENDNLYENGYIYIENGEIKEIGSSDPDNPKEFIADEIIDASNMIIYPGLINTHHHLYQYFTRNLPQVQNMELFDWLKTLYEIWKNIDADVIRYSSLLGMGELMKHGCTTCFDHHYVFPNQGGSQLIDAQFEAASNLGIRMFASRGSMDLSKKDGGLPPDSVVQDIDSILKDSERLVSKYHNPNKGSLRQVALAPCSPFSVSSDLLKESAILARSLGVRLHTHLTETIDEEKYTLERYGVRPLEYMERLGWIGNDVWFAHGIHFNEEELKLLADTGTGVAHCPISNMKLSSGIAKIPRMLELGVPVGLAVDGSASNDASNLMEEIRVSYLLHRLNSSKQAPSGYDILKIATNGSAKILGRNDIGQLAKGMMADLFMVDSTKAELVGADYDTKSMLATIGTKEPVALTMVQGEVVVRDGILQNIDEEKVAAEGRKVVKELLSK</sequence>
<reference evidence="5 6" key="1">
    <citation type="submission" date="2016-10" db="EMBL/GenBank/DDBJ databases">
        <authorList>
            <person name="de Groot N.N."/>
        </authorList>
    </citation>
    <scope>NUCLEOTIDE SEQUENCE [LARGE SCALE GENOMIC DNA]</scope>
    <source>
        <strain evidence="5 6">DSM 1283</strain>
    </source>
</reference>
<gene>
    <name evidence="5" type="ORF">SAMN04489757_10136</name>
</gene>
<evidence type="ECO:0000256" key="3">
    <source>
        <dbReference type="ARBA" id="ARBA00022833"/>
    </source>
</evidence>
<dbReference type="STRING" id="1527.SAMN04489757_10136"/>
<evidence type="ECO:0000256" key="1">
    <source>
        <dbReference type="ARBA" id="ARBA00022723"/>
    </source>
</evidence>
<dbReference type="OrthoDB" id="9807210at2"/>
<name>A0A1I5BIW1_9FIRM</name>
<dbReference type="GO" id="GO:0016814">
    <property type="term" value="F:hydrolase activity, acting on carbon-nitrogen (but not peptide) bonds, in cyclic amidines"/>
    <property type="evidence" value="ECO:0007669"/>
    <property type="project" value="UniProtKB-ARBA"/>
</dbReference>
<dbReference type="GO" id="GO:0046872">
    <property type="term" value="F:metal ion binding"/>
    <property type="evidence" value="ECO:0007669"/>
    <property type="project" value="UniProtKB-KW"/>
</dbReference>
<dbReference type="Pfam" id="PF01979">
    <property type="entry name" value="Amidohydro_1"/>
    <property type="match status" value="1"/>
</dbReference>
<protein>
    <submittedName>
        <fullName evidence="5">Cytosine/adenosine deaminase</fullName>
    </submittedName>
</protein>
<keyword evidence="2" id="KW-0378">Hydrolase</keyword>
<dbReference type="RefSeq" id="WP_091683398.1">
    <property type="nucleotide sequence ID" value="NZ_BAABFM010000003.1"/>
</dbReference>
<keyword evidence="3" id="KW-0862">Zinc</keyword>
<keyword evidence="6" id="KW-1185">Reference proteome</keyword>
<evidence type="ECO:0000313" key="5">
    <source>
        <dbReference type="EMBL" id="SFN74688.1"/>
    </source>
</evidence>
<organism evidence="5 6">
    <name type="scientific">Anaerocolumna aminovalerica</name>
    <dbReference type="NCBI Taxonomy" id="1527"/>
    <lineage>
        <taxon>Bacteria</taxon>
        <taxon>Bacillati</taxon>
        <taxon>Bacillota</taxon>
        <taxon>Clostridia</taxon>
        <taxon>Lachnospirales</taxon>
        <taxon>Lachnospiraceae</taxon>
        <taxon>Anaerocolumna</taxon>
    </lineage>
</organism>
<dbReference type="Proteomes" id="UP000198806">
    <property type="component" value="Unassembled WGS sequence"/>
</dbReference>
<dbReference type="Gene3D" id="2.30.40.10">
    <property type="entry name" value="Urease, subunit C, domain 1"/>
    <property type="match status" value="1"/>
</dbReference>